<accession>A0A518D6U4</accession>
<feature type="transmembrane region" description="Helical" evidence="11">
    <location>
        <begin position="200"/>
        <end position="221"/>
    </location>
</feature>
<feature type="transmembrane region" description="Helical" evidence="11">
    <location>
        <begin position="241"/>
        <end position="267"/>
    </location>
</feature>
<comment type="cofactor">
    <cofactor evidence="1">
        <name>Zn(2+)</name>
        <dbReference type="ChEBI" id="CHEBI:29105"/>
    </cofactor>
</comment>
<evidence type="ECO:0000256" key="7">
    <source>
        <dbReference type="ARBA" id="ARBA00022833"/>
    </source>
</evidence>
<keyword evidence="7" id="KW-0862">Zinc</keyword>
<evidence type="ECO:0000256" key="10">
    <source>
        <dbReference type="ARBA" id="ARBA00023136"/>
    </source>
</evidence>
<protein>
    <recommendedName>
        <fullName evidence="12">Peptidase M48 domain-containing protein</fullName>
    </recommendedName>
</protein>
<evidence type="ECO:0000256" key="9">
    <source>
        <dbReference type="ARBA" id="ARBA00023049"/>
    </source>
</evidence>
<proteinExistence type="predicted"/>
<name>A0A518D6U4_9BACT</name>
<evidence type="ECO:0000256" key="4">
    <source>
        <dbReference type="ARBA" id="ARBA00022692"/>
    </source>
</evidence>
<dbReference type="PANTHER" id="PTHR43221:SF2">
    <property type="entry name" value="PROTEASE HTPX HOMOLOG"/>
    <property type="match status" value="1"/>
</dbReference>
<dbReference type="EMBL" id="CP036291">
    <property type="protein sequence ID" value="QDU87175.1"/>
    <property type="molecule type" value="Genomic_DNA"/>
</dbReference>
<dbReference type="KEGG" id="pnd:Pla175_05310"/>
<dbReference type="InterPro" id="IPR050083">
    <property type="entry name" value="HtpX_protease"/>
</dbReference>
<keyword evidence="14" id="KW-1185">Reference proteome</keyword>
<gene>
    <name evidence="13" type="ORF">Pla175_05310</name>
</gene>
<evidence type="ECO:0000259" key="12">
    <source>
        <dbReference type="Pfam" id="PF01435"/>
    </source>
</evidence>
<dbReference type="AlphaFoldDB" id="A0A518D6U4"/>
<dbReference type="Pfam" id="PF01435">
    <property type="entry name" value="Peptidase_M48"/>
    <property type="match status" value="1"/>
</dbReference>
<evidence type="ECO:0000256" key="6">
    <source>
        <dbReference type="ARBA" id="ARBA00022801"/>
    </source>
</evidence>
<evidence type="ECO:0000256" key="3">
    <source>
        <dbReference type="ARBA" id="ARBA00022670"/>
    </source>
</evidence>
<dbReference type="GO" id="GO:0046872">
    <property type="term" value="F:metal ion binding"/>
    <property type="evidence" value="ECO:0007669"/>
    <property type="project" value="UniProtKB-KW"/>
</dbReference>
<keyword evidence="10 11" id="KW-0472">Membrane</keyword>
<feature type="transmembrane region" description="Helical" evidence="11">
    <location>
        <begin position="20"/>
        <end position="42"/>
    </location>
</feature>
<keyword evidence="5" id="KW-0479">Metal-binding</keyword>
<keyword evidence="3" id="KW-0645">Protease</keyword>
<keyword evidence="2" id="KW-1003">Cell membrane</keyword>
<keyword evidence="4 11" id="KW-0812">Transmembrane</keyword>
<organism evidence="13 14">
    <name type="scientific">Pirellulimonas nuda</name>
    <dbReference type="NCBI Taxonomy" id="2528009"/>
    <lineage>
        <taxon>Bacteria</taxon>
        <taxon>Pseudomonadati</taxon>
        <taxon>Planctomycetota</taxon>
        <taxon>Planctomycetia</taxon>
        <taxon>Pirellulales</taxon>
        <taxon>Lacipirellulaceae</taxon>
        <taxon>Pirellulimonas</taxon>
    </lineage>
</organism>
<dbReference type="RefSeq" id="WP_145281076.1">
    <property type="nucleotide sequence ID" value="NZ_CP036291.1"/>
</dbReference>
<sequence length="676" mass="70724">MATDFYKRQDRARRNTSFLVLLFALAVIGIVGAVSAVTYFVLVEQQSTLAPLAGGYDAMGRPESFRWDAVVGAGVLTLAVILGASAVKGVQLRSGGGAGVAEHLGGMRLYPNSGGVVEQRLLNVVEEMALASGVPVPPVYLLEDEQGINAFAAGYSPSDAVVGVTRGCAETLSRDELQGVIAHEFSHILNGDMRLNIRMIGYLQGILLLGLIGQWLFRAFIYSGGGSRRSNSRGSGGSGGSAILVVLAVSLALIVLGALGSFMGGLIKAAISREREYLADASAVQFTRNPGGIGGALKRIGAAVTGGRLKAPAAAEASHMFFATGVWEGLSGLTATHPPLEKRILAIEPDWNGVFPETPAAGQAASAVGAAGAMGFSGGLSVAAAATVGAAGRPAEGSVPLDVVDHAAEHIGAPTREHRSYAQRLIESLPEELIDAAHEPFGARAVIYGLLLDRDPAVRKAQLAGLAQGAEAPVRELMHKLLPAIDAVDHRARLPLVDMTLPALKSLSTPQYVGFGNCLRLLVEADQRLGLFEWTLGQVLSRHLRPQYEKVRAPAVQYYGLQKLGAQVAQVLSTLAYVGGDDTQASAAFSDASCHFPELDVRLLPRDQCSLTALRGALDTLTHAAPKQRGRVVDACAAAICTDGEVTLREAELLRGVSDLLDCPMPPLLAGQKVAP</sequence>
<evidence type="ECO:0000313" key="13">
    <source>
        <dbReference type="EMBL" id="QDU87175.1"/>
    </source>
</evidence>
<evidence type="ECO:0000256" key="8">
    <source>
        <dbReference type="ARBA" id="ARBA00022989"/>
    </source>
</evidence>
<dbReference type="GO" id="GO:0004222">
    <property type="term" value="F:metalloendopeptidase activity"/>
    <property type="evidence" value="ECO:0007669"/>
    <property type="project" value="InterPro"/>
</dbReference>
<evidence type="ECO:0000256" key="5">
    <source>
        <dbReference type="ARBA" id="ARBA00022723"/>
    </source>
</evidence>
<keyword evidence="6" id="KW-0378">Hydrolase</keyword>
<dbReference type="OrthoDB" id="15218at2"/>
<evidence type="ECO:0000256" key="2">
    <source>
        <dbReference type="ARBA" id="ARBA00022475"/>
    </source>
</evidence>
<dbReference type="Gene3D" id="3.30.2010.10">
    <property type="entry name" value="Metalloproteases ('zincins'), catalytic domain"/>
    <property type="match status" value="1"/>
</dbReference>
<dbReference type="InterPro" id="IPR001915">
    <property type="entry name" value="Peptidase_M48"/>
</dbReference>
<evidence type="ECO:0000256" key="1">
    <source>
        <dbReference type="ARBA" id="ARBA00001947"/>
    </source>
</evidence>
<keyword evidence="9" id="KW-0482">Metalloprotease</keyword>
<dbReference type="Proteomes" id="UP000317429">
    <property type="component" value="Chromosome"/>
</dbReference>
<feature type="domain" description="Peptidase M48" evidence="12">
    <location>
        <begin position="118"/>
        <end position="348"/>
    </location>
</feature>
<evidence type="ECO:0000313" key="14">
    <source>
        <dbReference type="Proteomes" id="UP000317429"/>
    </source>
</evidence>
<evidence type="ECO:0000256" key="11">
    <source>
        <dbReference type="SAM" id="Phobius"/>
    </source>
</evidence>
<dbReference type="CDD" id="cd07340">
    <property type="entry name" value="M48B_Htpx_like"/>
    <property type="match status" value="1"/>
</dbReference>
<reference evidence="13 14" key="1">
    <citation type="submission" date="2019-02" db="EMBL/GenBank/DDBJ databases">
        <title>Deep-cultivation of Planctomycetes and their phenomic and genomic characterization uncovers novel biology.</title>
        <authorList>
            <person name="Wiegand S."/>
            <person name="Jogler M."/>
            <person name="Boedeker C."/>
            <person name="Pinto D."/>
            <person name="Vollmers J."/>
            <person name="Rivas-Marin E."/>
            <person name="Kohn T."/>
            <person name="Peeters S.H."/>
            <person name="Heuer A."/>
            <person name="Rast P."/>
            <person name="Oberbeckmann S."/>
            <person name="Bunk B."/>
            <person name="Jeske O."/>
            <person name="Meyerdierks A."/>
            <person name="Storesund J.E."/>
            <person name="Kallscheuer N."/>
            <person name="Luecker S."/>
            <person name="Lage O.M."/>
            <person name="Pohl T."/>
            <person name="Merkel B.J."/>
            <person name="Hornburger P."/>
            <person name="Mueller R.-W."/>
            <person name="Bruemmer F."/>
            <person name="Labrenz M."/>
            <person name="Spormann A.M."/>
            <person name="Op den Camp H."/>
            <person name="Overmann J."/>
            <person name="Amann R."/>
            <person name="Jetten M.S.M."/>
            <person name="Mascher T."/>
            <person name="Medema M.H."/>
            <person name="Devos D.P."/>
            <person name="Kaster A.-K."/>
            <person name="Ovreas L."/>
            <person name="Rohde M."/>
            <person name="Galperin M.Y."/>
            <person name="Jogler C."/>
        </authorList>
    </citation>
    <scope>NUCLEOTIDE SEQUENCE [LARGE SCALE GENOMIC DNA]</scope>
    <source>
        <strain evidence="13 14">Pla175</strain>
    </source>
</reference>
<dbReference type="GO" id="GO:0006508">
    <property type="term" value="P:proteolysis"/>
    <property type="evidence" value="ECO:0007669"/>
    <property type="project" value="UniProtKB-KW"/>
</dbReference>
<dbReference type="PANTHER" id="PTHR43221">
    <property type="entry name" value="PROTEASE HTPX"/>
    <property type="match status" value="1"/>
</dbReference>
<keyword evidence="8 11" id="KW-1133">Transmembrane helix</keyword>
<feature type="transmembrane region" description="Helical" evidence="11">
    <location>
        <begin position="69"/>
        <end position="87"/>
    </location>
</feature>